<dbReference type="GO" id="GO:0009103">
    <property type="term" value="P:lipopolysaccharide biosynthetic process"/>
    <property type="evidence" value="ECO:0007669"/>
    <property type="project" value="UniProtKB-ARBA"/>
</dbReference>
<evidence type="ECO:0000313" key="9">
    <source>
        <dbReference type="EMBL" id="OGG08894.1"/>
    </source>
</evidence>
<keyword evidence="5 8" id="KW-0812">Transmembrane</keyword>
<dbReference type="Proteomes" id="UP000176854">
    <property type="component" value="Unassembled WGS sequence"/>
</dbReference>
<evidence type="ECO:0000313" key="10">
    <source>
        <dbReference type="Proteomes" id="UP000176854"/>
    </source>
</evidence>
<dbReference type="PANTHER" id="PTHR33908">
    <property type="entry name" value="MANNOSYLTRANSFERASE YKCB-RELATED"/>
    <property type="match status" value="1"/>
</dbReference>
<dbReference type="InterPro" id="IPR050297">
    <property type="entry name" value="LipidA_mod_glycosyltrf_83"/>
</dbReference>
<sequence>MKAVSRIISCIPIIVLVLILLGRFHIAMVRFFDPDEFANMHWSWLIAGGLVPYRDFFYYNLMFYQWLLVPIFWLPNSHVLAYLSRFWHYIIYIFSLILLYRISYRFSGQKITAIMAVLIMAAFPMTFDKTIDIRADMPMIVFLLLTIELLIQKRPLSSWKYLTAGITMSLSILMLQKIVYGLPAVIYLFLLSKPKPLIHKLLLITLGGLIPAGIFIGYLSIHGALIKGINAITIDTITVNAGKLPFSPWKALSPYPLVYVAQAGISFPWILNSVIWIMSLIGAVIFFIKRPDRMLFILLFFIAGWIFVFLFANPYLQYFMPFSVFVSFLAAYVLWPLSQLIFKLLHIPSAIILNTLSVILSMCLLYSFFLQYRQRVADSANNAEQVQVLKDITEISTPADTAYDMVGSYIFLRDGYIICCHPYAEFVDKLNRPYPTLRESLLKNQTKFLILDRTGMSLWQPKPDDLNFLVTHYLPSEYKKIYIPGMSLACNNGVCSQLNIHGQATDIVNNTVEPVVAGEYSLTIDPPSSTIWLNGIPHSQSTLKLDNRLYAFTVDPQTRMFSVRLKLP</sequence>
<name>A0A1F5Z988_9BACT</name>
<proteinExistence type="predicted"/>
<organism evidence="9 10">
    <name type="scientific">Candidatus Gottesmanbacteria bacterium RBG_16_43_7</name>
    <dbReference type="NCBI Taxonomy" id="1798373"/>
    <lineage>
        <taxon>Bacteria</taxon>
        <taxon>Candidatus Gottesmaniibacteriota</taxon>
    </lineage>
</organism>
<feature type="transmembrane region" description="Helical" evidence="8">
    <location>
        <begin position="295"/>
        <end position="312"/>
    </location>
</feature>
<accession>A0A1F5Z988</accession>
<feature type="transmembrane region" description="Helical" evidence="8">
    <location>
        <begin position="56"/>
        <end position="74"/>
    </location>
</feature>
<feature type="transmembrane region" description="Helical" evidence="8">
    <location>
        <begin position="201"/>
        <end position="221"/>
    </location>
</feature>
<feature type="transmembrane region" description="Helical" evidence="8">
    <location>
        <begin position="347"/>
        <end position="369"/>
    </location>
</feature>
<feature type="transmembrane region" description="Helical" evidence="8">
    <location>
        <begin position="318"/>
        <end position="335"/>
    </location>
</feature>
<dbReference type="GO" id="GO:0005886">
    <property type="term" value="C:plasma membrane"/>
    <property type="evidence" value="ECO:0007669"/>
    <property type="project" value="UniProtKB-SubCell"/>
</dbReference>
<feature type="transmembrane region" description="Helical" evidence="8">
    <location>
        <begin position="162"/>
        <end position="189"/>
    </location>
</feature>
<keyword evidence="3" id="KW-0328">Glycosyltransferase</keyword>
<dbReference type="GO" id="GO:0016763">
    <property type="term" value="F:pentosyltransferase activity"/>
    <property type="evidence" value="ECO:0007669"/>
    <property type="project" value="TreeGrafter"/>
</dbReference>
<feature type="transmembrane region" description="Helical" evidence="8">
    <location>
        <begin position="7"/>
        <end position="32"/>
    </location>
</feature>
<keyword evidence="6 8" id="KW-1133">Transmembrane helix</keyword>
<comment type="subcellular location">
    <subcellularLocation>
        <location evidence="1">Cell membrane</location>
        <topology evidence="1">Multi-pass membrane protein</topology>
    </subcellularLocation>
</comment>
<keyword evidence="7 8" id="KW-0472">Membrane</keyword>
<keyword evidence="4" id="KW-0808">Transferase</keyword>
<evidence type="ECO:0000256" key="1">
    <source>
        <dbReference type="ARBA" id="ARBA00004651"/>
    </source>
</evidence>
<evidence type="ECO:0008006" key="11">
    <source>
        <dbReference type="Google" id="ProtNLM"/>
    </source>
</evidence>
<evidence type="ECO:0000256" key="4">
    <source>
        <dbReference type="ARBA" id="ARBA00022679"/>
    </source>
</evidence>
<feature type="transmembrane region" description="Helical" evidence="8">
    <location>
        <begin position="110"/>
        <end position="127"/>
    </location>
</feature>
<evidence type="ECO:0000256" key="8">
    <source>
        <dbReference type="SAM" id="Phobius"/>
    </source>
</evidence>
<dbReference type="PANTHER" id="PTHR33908:SF11">
    <property type="entry name" value="MEMBRANE PROTEIN"/>
    <property type="match status" value="1"/>
</dbReference>
<evidence type="ECO:0000256" key="6">
    <source>
        <dbReference type="ARBA" id="ARBA00022989"/>
    </source>
</evidence>
<evidence type="ECO:0000256" key="5">
    <source>
        <dbReference type="ARBA" id="ARBA00022692"/>
    </source>
</evidence>
<gene>
    <name evidence="9" type="ORF">A2154_03830</name>
</gene>
<comment type="caution">
    <text evidence="9">The sequence shown here is derived from an EMBL/GenBank/DDBJ whole genome shotgun (WGS) entry which is preliminary data.</text>
</comment>
<protein>
    <recommendedName>
        <fullName evidence="11">Glycosyltransferase RgtA/B/C/D-like domain-containing protein</fullName>
    </recommendedName>
</protein>
<evidence type="ECO:0000256" key="2">
    <source>
        <dbReference type="ARBA" id="ARBA00022475"/>
    </source>
</evidence>
<evidence type="ECO:0000256" key="7">
    <source>
        <dbReference type="ARBA" id="ARBA00023136"/>
    </source>
</evidence>
<dbReference type="AlphaFoldDB" id="A0A1F5Z988"/>
<feature type="transmembrane region" description="Helical" evidence="8">
    <location>
        <begin position="269"/>
        <end position="288"/>
    </location>
</feature>
<evidence type="ECO:0000256" key="3">
    <source>
        <dbReference type="ARBA" id="ARBA00022676"/>
    </source>
</evidence>
<dbReference type="EMBL" id="MFJC01000040">
    <property type="protein sequence ID" value="OGG08894.1"/>
    <property type="molecule type" value="Genomic_DNA"/>
</dbReference>
<reference evidence="9 10" key="1">
    <citation type="journal article" date="2016" name="Nat. Commun.">
        <title>Thousands of microbial genomes shed light on interconnected biogeochemical processes in an aquifer system.</title>
        <authorList>
            <person name="Anantharaman K."/>
            <person name="Brown C.T."/>
            <person name="Hug L.A."/>
            <person name="Sharon I."/>
            <person name="Castelle C.J."/>
            <person name="Probst A.J."/>
            <person name="Thomas B.C."/>
            <person name="Singh A."/>
            <person name="Wilkins M.J."/>
            <person name="Karaoz U."/>
            <person name="Brodie E.L."/>
            <person name="Williams K.H."/>
            <person name="Hubbard S.S."/>
            <person name="Banfield J.F."/>
        </authorList>
    </citation>
    <scope>NUCLEOTIDE SEQUENCE [LARGE SCALE GENOMIC DNA]</scope>
</reference>
<keyword evidence="2" id="KW-1003">Cell membrane</keyword>